<dbReference type="PROSITE" id="PS50054">
    <property type="entry name" value="TYR_PHOSPHATASE_DUAL"/>
    <property type="match status" value="1"/>
</dbReference>
<dbReference type="GO" id="GO:0008962">
    <property type="term" value="F:phosphatidylglycerophosphatase activity"/>
    <property type="evidence" value="ECO:0007669"/>
    <property type="project" value="UniProtKB-EC"/>
</dbReference>
<dbReference type="PROSITE" id="PS00383">
    <property type="entry name" value="TYR_PHOSPHATASE_1"/>
    <property type="match status" value="1"/>
</dbReference>
<dbReference type="InterPro" id="IPR029021">
    <property type="entry name" value="Prot-tyrosine_phosphatase-like"/>
</dbReference>
<evidence type="ECO:0000259" key="16">
    <source>
        <dbReference type="PROSITE" id="PS50056"/>
    </source>
</evidence>
<reference evidence="17" key="1">
    <citation type="submission" date="2021-01" db="EMBL/GenBank/DDBJ databases">
        <authorList>
            <person name="Bezrukov I."/>
        </authorList>
    </citation>
    <scope>NUCLEOTIDE SEQUENCE</scope>
</reference>
<dbReference type="InterPro" id="IPR000387">
    <property type="entry name" value="Tyr_Pase_dom"/>
</dbReference>
<evidence type="ECO:0000256" key="8">
    <source>
        <dbReference type="ARBA" id="ARBA00023264"/>
    </source>
</evidence>
<dbReference type="SMART" id="SM00195">
    <property type="entry name" value="DSPc"/>
    <property type="match status" value="1"/>
</dbReference>
<dbReference type="GO" id="GO:0004722">
    <property type="term" value="F:protein serine/threonine phosphatase activity"/>
    <property type="evidence" value="ECO:0007669"/>
    <property type="project" value="UniProtKB-EC"/>
</dbReference>
<dbReference type="GO" id="GO:0008654">
    <property type="term" value="P:phospholipid biosynthetic process"/>
    <property type="evidence" value="ECO:0007669"/>
    <property type="project" value="UniProtKB-KW"/>
</dbReference>
<feature type="domain" description="Tyrosine-protein phosphatase" evidence="15">
    <location>
        <begin position="261"/>
        <end position="408"/>
    </location>
</feature>
<dbReference type="GO" id="GO:0048364">
    <property type="term" value="P:root development"/>
    <property type="evidence" value="ECO:0007669"/>
    <property type="project" value="UniProtKB-ARBA"/>
</dbReference>
<comment type="pathway">
    <text evidence="1">Lipid metabolism.</text>
</comment>
<dbReference type="PROSITE" id="PS50056">
    <property type="entry name" value="TYR_PHOSPHATASE_2"/>
    <property type="match status" value="1"/>
</dbReference>
<dbReference type="AlphaFoldDB" id="A0A8S1ZB36"/>
<evidence type="ECO:0000256" key="9">
    <source>
        <dbReference type="ARBA" id="ARBA00024192"/>
    </source>
</evidence>
<feature type="region of interest" description="Disordered" evidence="14">
    <location>
        <begin position="53"/>
        <end position="112"/>
    </location>
</feature>
<dbReference type="SUPFAM" id="SSF52799">
    <property type="entry name" value="(Phosphotyrosine protein) phosphatases II"/>
    <property type="match status" value="1"/>
</dbReference>
<comment type="function">
    <text evidence="13">Exhibits phosphatidylglycerophosphate phosphatase activity. Involved in root growth and columella cells organization. May possess protein phosphatase activity.</text>
</comment>
<comment type="catalytic activity">
    <reaction evidence="12">
        <text>a 1,2-diacyl-sn-glycero-3-phospho-(1'-sn-glycero-3'-phosphate) + H2O = a 1,2-diacyl-sn-glycero-3-phospho-(1'-sn-glycerol) + phosphate</text>
        <dbReference type="Rhea" id="RHEA:33751"/>
        <dbReference type="ChEBI" id="CHEBI:15377"/>
        <dbReference type="ChEBI" id="CHEBI:43474"/>
        <dbReference type="ChEBI" id="CHEBI:60110"/>
        <dbReference type="ChEBI" id="CHEBI:64716"/>
        <dbReference type="EC" id="3.1.3.27"/>
    </reaction>
    <physiologicalReaction direction="left-to-right" evidence="12">
        <dbReference type="Rhea" id="RHEA:33752"/>
    </physiologicalReaction>
</comment>
<evidence type="ECO:0000256" key="11">
    <source>
        <dbReference type="ARBA" id="ARBA00048336"/>
    </source>
</evidence>
<dbReference type="InterPro" id="IPR000340">
    <property type="entry name" value="Dual-sp_phosphatase_cat-dom"/>
</dbReference>
<keyword evidence="6" id="KW-0443">Lipid metabolism</keyword>
<keyword evidence="4" id="KW-0378">Hydrolase</keyword>
<evidence type="ECO:0000256" key="13">
    <source>
        <dbReference type="ARBA" id="ARBA00053902"/>
    </source>
</evidence>
<dbReference type="InterPro" id="IPR044596">
    <property type="entry name" value="PTPMT1-like"/>
</dbReference>
<evidence type="ECO:0000256" key="14">
    <source>
        <dbReference type="SAM" id="MobiDB-lite"/>
    </source>
</evidence>
<keyword evidence="8" id="KW-1208">Phospholipid metabolism</keyword>
<dbReference type="InterPro" id="IPR056874">
    <property type="entry name" value="PHD_dom_pln"/>
</dbReference>
<name>A0A8S1ZB36_ARAAE</name>
<evidence type="ECO:0000256" key="12">
    <source>
        <dbReference type="ARBA" id="ARBA00050944"/>
    </source>
</evidence>
<comment type="pathway">
    <text evidence="9">Phospholipid metabolism; phosphatidylglycerol biosynthesis; phosphatidylglycerol from CDP-diacylglycerol: step 2/2.</text>
</comment>
<evidence type="ECO:0000313" key="17">
    <source>
        <dbReference type="EMBL" id="CAE5956227.1"/>
    </source>
</evidence>
<evidence type="ECO:0000256" key="10">
    <source>
        <dbReference type="ARBA" id="ARBA00047761"/>
    </source>
</evidence>
<proteinExistence type="inferred from homology"/>
<keyword evidence="18" id="KW-1185">Reference proteome</keyword>
<feature type="domain" description="Tyrosine specific protein phosphatases" evidence="16">
    <location>
        <begin position="329"/>
        <end position="397"/>
    </location>
</feature>
<accession>A0A8S1ZB36</accession>
<dbReference type="PANTHER" id="PTHR46274:SF7">
    <property type="entry name" value="DUAL SPECIFICITY PROTEIN PHOSPHATASE DSP8"/>
    <property type="match status" value="1"/>
</dbReference>
<comment type="catalytic activity">
    <reaction evidence="11">
        <text>O-phospho-L-threonyl-[protein] + H2O = L-threonyl-[protein] + phosphate</text>
        <dbReference type="Rhea" id="RHEA:47004"/>
        <dbReference type="Rhea" id="RHEA-COMP:11060"/>
        <dbReference type="Rhea" id="RHEA-COMP:11605"/>
        <dbReference type="ChEBI" id="CHEBI:15377"/>
        <dbReference type="ChEBI" id="CHEBI:30013"/>
        <dbReference type="ChEBI" id="CHEBI:43474"/>
        <dbReference type="ChEBI" id="CHEBI:61977"/>
        <dbReference type="EC" id="3.1.3.16"/>
    </reaction>
</comment>
<dbReference type="CDD" id="cd14524">
    <property type="entry name" value="PTPMT1"/>
    <property type="match status" value="1"/>
</dbReference>
<evidence type="ECO:0000256" key="5">
    <source>
        <dbReference type="ARBA" id="ARBA00022912"/>
    </source>
</evidence>
<evidence type="ECO:0000256" key="3">
    <source>
        <dbReference type="ARBA" id="ARBA00022516"/>
    </source>
</evidence>
<dbReference type="InterPro" id="IPR020422">
    <property type="entry name" value="TYR_PHOSPHATASE_DUAL_dom"/>
</dbReference>
<keyword evidence="3" id="KW-0444">Lipid biosynthesis</keyword>
<comment type="catalytic activity">
    <reaction evidence="10">
        <text>O-phospho-L-seryl-[protein] + H2O = L-seryl-[protein] + phosphate</text>
        <dbReference type="Rhea" id="RHEA:20629"/>
        <dbReference type="Rhea" id="RHEA-COMP:9863"/>
        <dbReference type="Rhea" id="RHEA-COMP:11604"/>
        <dbReference type="ChEBI" id="CHEBI:15377"/>
        <dbReference type="ChEBI" id="CHEBI:29999"/>
        <dbReference type="ChEBI" id="CHEBI:43474"/>
        <dbReference type="ChEBI" id="CHEBI:83421"/>
        <dbReference type="EC" id="3.1.3.16"/>
    </reaction>
</comment>
<gene>
    <name evidence="17" type="ORF">AARE701A_LOCUS14</name>
</gene>
<organism evidence="17 18">
    <name type="scientific">Arabidopsis arenosa</name>
    <name type="common">Sand rock-cress</name>
    <name type="synonym">Cardaminopsis arenosa</name>
    <dbReference type="NCBI Taxonomy" id="38785"/>
    <lineage>
        <taxon>Eukaryota</taxon>
        <taxon>Viridiplantae</taxon>
        <taxon>Streptophyta</taxon>
        <taxon>Embryophyta</taxon>
        <taxon>Tracheophyta</taxon>
        <taxon>Spermatophyta</taxon>
        <taxon>Magnoliopsida</taxon>
        <taxon>eudicotyledons</taxon>
        <taxon>Gunneridae</taxon>
        <taxon>Pentapetalae</taxon>
        <taxon>rosids</taxon>
        <taxon>malvids</taxon>
        <taxon>Brassicales</taxon>
        <taxon>Brassicaceae</taxon>
        <taxon>Camelineae</taxon>
        <taxon>Arabidopsis</taxon>
    </lineage>
</organism>
<dbReference type="Pfam" id="PF25054">
    <property type="entry name" value="PHD_pln"/>
    <property type="match status" value="1"/>
</dbReference>
<evidence type="ECO:0000256" key="4">
    <source>
        <dbReference type="ARBA" id="ARBA00022801"/>
    </source>
</evidence>
<dbReference type="Pfam" id="PF00782">
    <property type="entry name" value="DSPc"/>
    <property type="match status" value="1"/>
</dbReference>
<keyword evidence="7" id="KW-0594">Phospholipid biosynthesis</keyword>
<evidence type="ECO:0000313" key="18">
    <source>
        <dbReference type="Proteomes" id="UP000682877"/>
    </source>
</evidence>
<protein>
    <recommendedName>
        <fullName evidence="19">Dual specificity protein phosphatase DSP8</fullName>
    </recommendedName>
</protein>
<dbReference type="EMBL" id="LR999451">
    <property type="protein sequence ID" value="CAE5956227.1"/>
    <property type="molecule type" value="Genomic_DNA"/>
</dbReference>
<dbReference type="Proteomes" id="UP000682877">
    <property type="component" value="Chromosome 1"/>
</dbReference>
<evidence type="ECO:0000256" key="6">
    <source>
        <dbReference type="ARBA" id="ARBA00023098"/>
    </source>
</evidence>
<evidence type="ECO:0000259" key="15">
    <source>
        <dbReference type="PROSITE" id="PS50054"/>
    </source>
</evidence>
<dbReference type="PANTHER" id="PTHR46274">
    <property type="entry name" value="PHOSPHATIDYLINOSITOL PHOSPHATASE"/>
    <property type="match status" value="1"/>
</dbReference>
<sequence length="514" mass="57286">MCGDVGFSDKLFSCGHCRCRLQHSYCSNYYSEFAEPAEICDWCRSDDRKLGNVARHGGSSSKKSSSSVNYENDEFTNRPDYSSGRGIKHNNNHHDQVAKGVAGAGGGVPSPKTATRRYKLLKDEQWKDLFPSIVAQASMMLSDGDPPNIDERTLHAQVEIKAEIQGLCPLMGVREIIFLRSCHTIKERKAVIVIDLPSPGRLISNPLRIQQPFLRSCILEQSSLGVWNAKRALVGAGGRALFYPTLLYNVLRNMVQSEFRWWDLVDEYVLLGAVPFPTHVPLLKELGVYGVVTLNEPFETLVPSSLYHAHGINHLVIPTRDYLFAPSVRDICQAVDFIHKNASSGKTTYVHCKAGRGRSTTIVICYLVKYREMTPECAYEYIRSIRPRVLLASAQWKAVKEFCSSRMGRKAKESSVIVKRRSLGSEAEKEMLSLFDDGSVVVVTESDLAGYDEPRNICGDASCVDVLPELSLACKVQFASQAALARISCLWLKSPRRQVLVDQLQSLGVNIKVC</sequence>
<evidence type="ECO:0000256" key="7">
    <source>
        <dbReference type="ARBA" id="ARBA00023209"/>
    </source>
</evidence>
<comment type="similarity">
    <text evidence="2">Belongs to the protein-tyrosine phosphatase family. Non-receptor class dual specificity subfamily.</text>
</comment>
<dbReference type="Gene3D" id="3.90.190.10">
    <property type="entry name" value="Protein tyrosine phosphatase superfamily"/>
    <property type="match status" value="1"/>
</dbReference>
<evidence type="ECO:0000256" key="1">
    <source>
        <dbReference type="ARBA" id="ARBA00005189"/>
    </source>
</evidence>
<dbReference type="InterPro" id="IPR016130">
    <property type="entry name" value="Tyr_Pase_AS"/>
</dbReference>
<evidence type="ECO:0000256" key="2">
    <source>
        <dbReference type="ARBA" id="ARBA00008601"/>
    </source>
</evidence>
<dbReference type="FunFam" id="3.90.190.10:FF:000051">
    <property type="entry name" value="Dual specificity phosphatase domain protein"/>
    <property type="match status" value="1"/>
</dbReference>
<evidence type="ECO:0008006" key="19">
    <source>
        <dbReference type="Google" id="ProtNLM"/>
    </source>
</evidence>
<keyword evidence="5" id="KW-0904">Protein phosphatase</keyword>